<gene>
    <name evidence="9" type="ORF">H0241_33215</name>
</gene>
<dbReference type="Pfam" id="PF13426">
    <property type="entry name" value="PAS_9"/>
    <property type="match status" value="1"/>
</dbReference>
<dbReference type="InterPro" id="IPR000160">
    <property type="entry name" value="GGDEF_dom"/>
</dbReference>
<dbReference type="InterPro" id="IPR043128">
    <property type="entry name" value="Rev_trsase/Diguanyl_cyclase"/>
</dbReference>
<dbReference type="SMART" id="SM00091">
    <property type="entry name" value="PAS"/>
    <property type="match status" value="1"/>
</dbReference>
<dbReference type="CDD" id="cd00130">
    <property type="entry name" value="PAS"/>
    <property type="match status" value="1"/>
</dbReference>
<dbReference type="Gene3D" id="3.30.450.40">
    <property type="match status" value="1"/>
</dbReference>
<feature type="domain" description="PAC" evidence="6">
    <location>
        <begin position="335"/>
        <end position="384"/>
    </location>
</feature>
<dbReference type="InterPro" id="IPR035965">
    <property type="entry name" value="PAS-like_dom_sf"/>
</dbReference>
<organism evidence="9 10">
    <name type="scientific">Mesorhizobium neociceri</name>
    <dbReference type="NCBI Taxonomy" id="1307853"/>
    <lineage>
        <taxon>Bacteria</taxon>
        <taxon>Pseudomonadati</taxon>
        <taxon>Pseudomonadota</taxon>
        <taxon>Alphaproteobacteria</taxon>
        <taxon>Hyphomicrobiales</taxon>
        <taxon>Phyllobacteriaceae</taxon>
        <taxon>Mesorhizobium</taxon>
    </lineage>
</organism>
<keyword evidence="4" id="KW-0472">Membrane</keyword>
<feature type="domain" description="GGDEF" evidence="8">
    <location>
        <begin position="593"/>
        <end position="727"/>
    </location>
</feature>
<sequence length="743" mass="80323">MRIKTQIIATLLSAAALIGLVGGIAIVSEMTLAKSAAVAEATSVGRQLAETIAFKASDAPQSLFERPVALREFVGLQHSRSKRDLVVVDRNKVVLADIPGEEANVGTRFDHDRGNEIGLAIEDGVPRNFVEDSGDVAEPINLVAVPIEDASGVRTGAVLFEYTPLLRAAQIRTNNMLWLVGLCTAAAMLIAAVSTFLLLRGFDAGLSGLTRGIGSLARGDAGARIGRTSNDEFGQLAQGFDTMASELESSRTQLVEQKAYIEDIVQTVAEGIVVVDGNGQIVTVNLAAAQIVGRRSDKIEGQEWRSILDMRTLSGEKFTSGTSPVELALTTGRQHQSEVRLLKPDGSHLPMIASCNPLNRSDGGIVLTLNDISELRRAERAVNDRAEELAVLNRELKVTSEATTRLVKLGELLQACVTFPEAFSVVGSAMPDFFGGLSGTVHLTSASRNLVEEMAHWGAIRSSVGQFAPEDCWALRRGQEHVAGPGMLTPRCNHITENGSRGYVCMPLAAQGETLGIVHLCEPDAADNPDWLVERQQILRGVVDTLALALANLRLRETLRQQSIRDPNTGLYNRRYLEETSSRELRRMERSQQPLAMIMLDVDHFKQFNDTFGHEAGDLVLKQVAGTLLDHARESDVVSRYGGEEFALMMPAVSLADGVERAEGLRKAIKQLHLAHRGRTLGTITASFGVAAFPELGASWAEIVNAADRALYQAKADGRDRVVAGHGKDPADRQQAKSRKSET</sequence>
<dbReference type="SMART" id="SM00267">
    <property type="entry name" value="GGDEF"/>
    <property type="match status" value="1"/>
</dbReference>
<dbReference type="Pfam" id="PF00672">
    <property type="entry name" value="HAMP"/>
    <property type="match status" value="1"/>
</dbReference>
<keyword evidence="4" id="KW-1133">Transmembrane helix</keyword>
<dbReference type="SUPFAM" id="SSF55785">
    <property type="entry name" value="PYP-like sensor domain (PAS domain)"/>
    <property type="match status" value="1"/>
</dbReference>
<dbReference type="NCBIfam" id="TIGR00229">
    <property type="entry name" value="sensory_box"/>
    <property type="match status" value="1"/>
</dbReference>
<evidence type="ECO:0000259" key="7">
    <source>
        <dbReference type="PROSITE" id="PS50885"/>
    </source>
</evidence>
<evidence type="ECO:0000259" key="8">
    <source>
        <dbReference type="PROSITE" id="PS50887"/>
    </source>
</evidence>
<dbReference type="SMART" id="SM00304">
    <property type="entry name" value="HAMP"/>
    <property type="match status" value="1"/>
</dbReference>
<dbReference type="GO" id="GO:0052621">
    <property type="term" value="F:diguanylate cyclase activity"/>
    <property type="evidence" value="ECO:0007669"/>
    <property type="project" value="UniProtKB-EC"/>
</dbReference>
<dbReference type="SMART" id="SM00065">
    <property type="entry name" value="GAF"/>
    <property type="match status" value="1"/>
</dbReference>
<evidence type="ECO:0000313" key="9">
    <source>
        <dbReference type="EMBL" id="MBA1145056.1"/>
    </source>
</evidence>
<dbReference type="Pfam" id="PF01590">
    <property type="entry name" value="GAF"/>
    <property type="match status" value="1"/>
</dbReference>
<feature type="domain" description="HAMP" evidence="7">
    <location>
        <begin position="200"/>
        <end position="252"/>
    </location>
</feature>
<dbReference type="PROSITE" id="PS50113">
    <property type="entry name" value="PAC"/>
    <property type="match status" value="1"/>
</dbReference>
<dbReference type="Gene3D" id="6.10.340.10">
    <property type="match status" value="1"/>
</dbReference>
<dbReference type="RefSeq" id="WP_181061959.1">
    <property type="nucleotide sequence ID" value="NZ_JACDTY010000032.1"/>
</dbReference>
<proteinExistence type="predicted"/>
<dbReference type="CDD" id="cd01949">
    <property type="entry name" value="GGDEF"/>
    <property type="match status" value="1"/>
</dbReference>
<evidence type="ECO:0000313" key="10">
    <source>
        <dbReference type="Proteomes" id="UP000558284"/>
    </source>
</evidence>
<dbReference type="PROSITE" id="PS50112">
    <property type="entry name" value="PAS"/>
    <property type="match status" value="1"/>
</dbReference>
<keyword evidence="10" id="KW-1185">Reference proteome</keyword>
<evidence type="ECO:0000259" key="5">
    <source>
        <dbReference type="PROSITE" id="PS50112"/>
    </source>
</evidence>
<feature type="domain" description="PAS" evidence="5">
    <location>
        <begin position="257"/>
        <end position="310"/>
    </location>
</feature>
<dbReference type="PROSITE" id="PS50887">
    <property type="entry name" value="GGDEF"/>
    <property type="match status" value="1"/>
</dbReference>
<dbReference type="AlphaFoldDB" id="A0A838BEU3"/>
<dbReference type="GO" id="GO:0005886">
    <property type="term" value="C:plasma membrane"/>
    <property type="evidence" value="ECO:0007669"/>
    <property type="project" value="TreeGrafter"/>
</dbReference>
<keyword evidence="4" id="KW-0812">Transmembrane</keyword>
<evidence type="ECO:0000259" key="6">
    <source>
        <dbReference type="PROSITE" id="PS50113"/>
    </source>
</evidence>
<dbReference type="SUPFAM" id="SSF55781">
    <property type="entry name" value="GAF domain-like"/>
    <property type="match status" value="1"/>
</dbReference>
<feature type="region of interest" description="Disordered" evidence="3">
    <location>
        <begin position="720"/>
        <end position="743"/>
    </location>
</feature>
<dbReference type="PANTHER" id="PTHR45138">
    <property type="entry name" value="REGULATORY COMPONENTS OF SENSORY TRANSDUCTION SYSTEM"/>
    <property type="match status" value="1"/>
</dbReference>
<protein>
    <recommendedName>
        <fullName evidence="1">diguanylate cyclase</fullName>
        <ecNumber evidence="1">2.7.7.65</ecNumber>
    </recommendedName>
</protein>
<dbReference type="InterPro" id="IPR029787">
    <property type="entry name" value="Nucleotide_cyclase"/>
</dbReference>
<feature type="transmembrane region" description="Helical" evidence="4">
    <location>
        <begin position="176"/>
        <end position="199"/>
    </location>
</feature>
<dbReference type="EMBL" id="JACDTY010000032">
    <property type="protein sequence ID" value="MBA1145056.1"/>
    <property type="molecule type" value="Genomic_DNA"/>
</dbReference>
<dbReference type="SUPFAM" id="SSF55073">
    <property type="entry name" value="Nucleotide cyclase"/>
    <property type="match status" value="1"/>
</dbReference>
<evidence type="ECO:0000256" key="3">
    <source>
        <dbReference type="SAM" id="MobiDB-lite"/>
    </source>
</evidence>
<dbReference type="InterPro" id="IPR003018">
    <property type="entry name" value="GAF"/>
</dbReference>
<dbReference type="Pfam" id="PF00990">
    <property type="entry name" value="GGDEF"/>
    <property type="match status" value="1"/>
</dbReference>
<dbReference type="Gene3D" id="3.30.450.20">
    <property type="entry name" value="PAS domain"/>
    <property type="match status" value="1"/>
</dbReference>
<dbReference type="SUPFAM" id="SSF158472">
    <property type="entry name" value="HAMP domain-like"/>
    <property type="match status" value="1"/>
</dbReference>
<dbReference type="GO" id="GO:0007165">
    <property type="term" value="P:signal transduction"/>
    <property type="evidence" value="ECO:0007669"/>
    <property type="project" value="InterPro"/>
</dbReference>
<evidence type="ECO:0000256" key="4">
    <source>
        <dbReference type="SAM" id="Phobius"/>
    </source>
</evidence>
<dbReference type="GO" id="GO:0043709">
    <property type="term" value="P:cell adhesion involved in single-species biofilm formation"/>
    <property type="evidence" value="ECO:0007669"/>
    <property type="project" value="TreeGrafter"/>
</dbReference>
<dbReference type="PANTHER" id="PTHR45138:SF9">
    <property type="entry name" value="DIGUANYLATE CYCLASE DGCM-RELATED"/>
    <property type="match status" value="1"/>
</dbReference>
<comment type="catalytic activity">
    <reaction evidence="2">
        <text>2 GTP = 3',3'-c-di-GMP + 2 diphosphate</text>
        <dbReference type="Rhea" id="RHEA:24898"/>
        <dbReference type="ChEBI" id="CHEBI:33019"/>
        <dbReference type="ChEBI" id="CHEBI:37565"/>
        <dbReference type="ChEBI" id="CHEBI:58805"/>
        <dbReference type="EC" id="2.7.7.65"/>
    </reaction>
</comment>
<comment type="caution">
    <text evidence="9">The sequence shown here is derived from an EMBL/GenBank/DDBJ whole genome shotgun (WGS) entry which is preliminary data.</text>
</comment>
<evidence type="ECO:0000256" key="2">
    <source>
        <dbReference type="ARBA" id="ARBA00034247"/>
    </source>
</evidence>
<dbReference type="InterPro" id="IPR000700">
    <property type="entry name" value="PAS-assoc_C"/>
</dbReference>
<dbReference type="NCBIfam" id="TIGR00254">
    <property type="entry name" value="GGDEF"/>
    <property type="match status" value="1"/>
</dbReference>
<dbReference type="EC" id="2.7.7.65" evidence="1"/>
<dbReference type="PROSITE" id="PS50885">
    <property type="entry name" value="HAMP"/>
    <property type="match status" value="1"/>
</dbReference>
<accession>A0A838BEU3</accession>
<dbReference type="Proteomes" id="UP000558284">
    <property type="component" value="Unassembled WGS sequence"/>
</dbReference>
<dbReference type="Gene3D" id="3.30.70.270">
    <property type="match status" value="1"/>
</dbReference>
<name>A0A838BEU3_9HYPH</name>
<dbReference type="GO" id="GO:1902201">
    <property type="term" value="P:negative regulation of bacterial-type flagellum-dependent cell motility"/>
    <property type="evidence" value="ECO:0007669"/>
    <property type="project" value="TreeGrafter"/>
</dbReference>
<evidence type="ECO:0000256" key="1">
    <source>
        <dbReference type="ARBA" id="ARBA00012528"/>
    </source>
</evidence>
<dbReference type="InterPro" id="IPR050469">
    <property type="entry name" value="Diguanylate_Cyclase"/>
</dbReference>
<dbReference type="InterPro" id="IPR003660">
    <property type="entry name" value="HAMP_dom"/>
</dbReference>
<dbReference type="InterPro" id="IPR029016">
    <property type="entry name" value="GAF-like_dom_sf"/>
</dbReference>
<dbReference type="CDD" id="cd06225">
    <property type="entry name" value="HAMP"/>
    <property type="match status" value="1"/>
</dbReference>
<dbReference type="InterPro" id="IPR000014">
    <property type="entry name" value="PAS"/>
</dbReference>
<reference evidence="9 10" key="1">
    <citation type="submission" date="2020-07" db="EMBL/GenBank/DDBJ databases">
        <title>Definition of the novel symbiovar canariense within Mesorhizobium novociceri, a new species of genus Mesorhizobium nodulating Cicer canariense in the Caldera de Taburiente National Park (La Palma, Canary Islands).</title>
        <authorList>
            <person name="Leon-Barrios M."/>
            <person name="Perez-Yepez J."/>
            <person name="Flores-Felix J.D."/>
            <person name="Ramirez-Baena M.H."/>
            <person name="Pulido-Suarez L."/>
            <person name="Igual J.M."/>
            <person name="Velazquez E."/>
            <person name="Peix A."/>
        </authorList>
    </citation>
    <scope>NUCLEOTIDE SEQUENCE [LARGE SCALE GENOMIC DNA]</scope>
    <source>
        <strain evidence="9 10">CCANP35</strain>
    </source>
</reference>
<dbReference type="FunFam" id="3.30.70.270:FF:000001">
    <property type="entry name" value="Diguanylate cyclase domain protein"/>
    <property type="match status" value="1"/>
</dbReference>